<name>A0A6C0AM31_9ZZZZ</name>
<sequence>MRGNIGFVVTQYHTELLDFLFELVHTKYNIILYIEDDDYNNLTFLRRKFKFIQKSFLNYFIEDYQNEVCFKYINLSHLDLIVKNIKEYKLNNNKILFLVHTLEEMTLLKNSFSDFNYFIVSNQLKGDLMTPISNFPYIGLNDHHKMYNDLYEKLGPNKKINIIKIGWMNDIDSNIYDKILRLENVQLTIFTRRLTDDLEKLISKYKNIHVQYEKTTEYIYDYICSNNIKFVLHVPNSIGIWSGSISFALNNNLILLTNDEAISNYNIPNEYCLSYRLNGKDLQTELNSKYLIDTRDENILRLYRNKISMENLSVLEKKLQVNNNDNIYLELNNKKIDVNGHAYQDLFVLFANDFKKSGYFVEIGSAWPKHTNNTYILEKHFDWRGIMVEYDNNYLESYITERPNSIHVIKDATKIDYLELFKTNNVPETVDYLQIDLEVDNESTLKVIKLFDKYIFDKYKFAIITFEHDFYRGDFYDTRYISRQILHKRGYVLLFPDVGIGIDTNFSSFEDWWVHPDLVDDEFIKKHYNNTNSITCHQIIKKMF</sequence>
<reference evidence="1" key="1">
    <citation type="journal article" date="2020" name="Nature">
        <title>Giant virus diversity and host interactions through global metagenomics.</title>
        <authorList>
            <person name="Schulz F."/>
            <person name="Roux S."/>
            <person name="Paez-Espino D."/>
            <person name="Jungbluth S."/>
            <person name="Walsh D.A."/>
            <person name="Denef V.J."/>
            <person name="McMahon K.D."/>
            <person name="Konstantinidis K.T."/>
            <person name="Eloe-Fadrosh E.A."/>
            <person name="Kyrpides N.C."/>
            <person name="Woyke T."/>
        </authorList>
    </citation>
    <scope>NUCLEOTIDE SEQUENCE</scope>
    <source>
        <strain evidence="1">GVMAG-S-1091796-13</strain>
    </source>
</reference>
<evidence type="ECO:0000313" key="1">
    <source>
        <dbReference type="EMBL" id="QHS80854.1"/>
    </source>
</evidence>
<evidence type="ECO:0008006" key="2">
    <source>
        <dbReference type="Google" id="ProtNLM"/>
    </source>
</evidence>
<accession>A0A6C0AM31</accession>
<organism evidence="1">
    <name type="scientific">viral metagenome</name>
    <dbReference type="NCBI Taxonomy" id="1070528"/>
    <lineage>
        <taxon>unclassified sequences</taxon>
        <taxon>metagenomes</taxon>
        <taxon>organismal metagenomes</taxon>
    </lineage>
</organism>
<dbReference type="EMBL" id="MN740723">
    <property type="protein sequence ID" value="QHS80854.1"/>
    <property type="molecule type" value="Genomic_DNA"/>
</dbReference>
<protein>
    <recommendedName>
        <fullName evidence="2">Methyltransferase FkbM domain-containing protein</fullName>
    </recommendedName>
</protein>
<dbReference type="AlphaFoldDB" id="A0A6C0AM31"/>
<proteinExistence type="predicted"/>